<protein>
    <submittedName>
        <fullName evidence="1">Uncharacterized protein</fullName>
    </submittedName>
</protein>
<name>A0A2D4F4Q8_MICCO</name>
<evidence type="ECO:0000313" key="1">
    <source>
        <dbReference type="EMBL" id="LAA42474.1"/>
    </source>
</evidence>
<reference evidence="1" key="2">
    <citation type="submission" date="2017-11" db="EMBL/GenBank/DDBJ databases">
        <title>Coralsnake Venomics: Analyses of Venom Gland Transcriptomes and Proteomes of Six Brazilian Taxa.</title>
        <authorList>
            <person name="Aird S.D."/>
            <person name="Jorge da Silva N."/>
            <person name="Qiu L."/>
            <person name="Villar-Briones A."/>
            <person name="Aparecida-Saddi V."/>
            <person name="Campos-Telles M.P."/>
            <person name="Grau M."/>
            <person name="Mikheyev A.S."/>
        </authorList>
    </citation>
    <scope>NUCLEOTIDE SEQUENCE</scope>
    <source>
        <tissue evidence="1">Venom_gland</tissue>
    </source>
</reference>
<accession>A0A2D4F4Q8</accession>
<dbReference type="AlphaFoldDB" id="A0A2D4F4Q8"/>
<organism evidence="1">
    <name type="scientific">Micrurus corallinus</name>
    <name type="common">Brazilian coral snake</name>
    <dbReference type="NCBI Taxonomy" id="54390"/>
    <lineage>
        <taxon>Eukaryota</taxon>
        <taxon>Metazoa</taxon>
        <taxon>Chordata</taxon>
        <taxon>Craniata</taxon>
        <taxon>Vertebrata</taxon>
        <taxon>Euteleostomi</taxon>
        <taxon>Lepidosauria</taxon>
        <taxon>Squamata</taxon>
        <taxon>Bifurcata</taxon>
        <taxon>Unidentata</taxon>
        <taxon>Episquamata</taxon>
        <taxon>Toxicofera</taxon>
        <taxon>Serpentes</taxon>
        <taxon>Colubroidea</taxon>
        <taxon>Elapidae</taxon>
        <taxon>Elapinae</taxon>
        <taxon>Micrurus</taxon>
    </lineage>
</organism>
<dbReference type="EMBL" id="IACJ01055787">
    <property type="protein sequence ID" value="LAA42474.1"/>
    <property type="molecule type" value="Transcribed_RNA"/>
</dbReference>
<reference evidence="1" key="1">
    <citation type="submission" date="2017-07" db="EMBL/GenBank/DDBJ databases">
        <authorList>
            <person name="Mikheyev A."/>
            <person name="Grau M."/>
        </authorList>
    </citation>
    <scope>NUCLEOTIDE SEQUENCE</scope>
    <source>
        <tissue evidence="1">Venom_gland</tissue>
    </source>
</reference>
<sequence length="250" mass="27191">MPVHRTAPFPPIQTTGGHPTGLAAAVETLFPRPLFRWGLPRGGFSIALPSPRRRQRLRIRPCALDNFPVRFCGHASSRHRGLASLRAQCRARFFGSKGHPAGRWSSVAYEGLSCFPPRPVDNQKRPEALQLRFPAASCWVTPPPHAGSRAGLRFGSLVSKKESSELLVWIVCLWGLSSSKSPFAFLFNFPRSGSLLTLVPPPRFLIGSLTSRWLPPNAEGQLVPSSSGQYSSEVGGAYVAPRCPSSSALV</sequence>
<proteinExistence type="predicted"/>